<feature type="transmembrane region" description="Helical" evidence="9">
    <location>
        <begin position="201"/>
        <end position="220"/>
    </location>
</feature>
<dbReference type="GO" id="GO:0005774">
    <property type="term" value="C:vacuolar membrane"/>
    <property type="evidence" value="ECO:0007669"/>
    <property type="project" value="EnsemblFungi"/>
</dbReference>
<keyword evidence="13" id="KW-1185">Reference proteome</keyword>
<feature type="domain" description="Amino acid permease/ SLC12A" evidence="10">
    <location>
        <begin position="51"/>
        <end position="523"/>
    </location>
</feature>
<gene>
    <name evidence="12" type="ORF">BABINDRAFT_162574</name>
</gene>
<accession>A0A1E3QPB2</accession>
<dbReference type="Gene3D" id="1.20.1740.10">
    <property type="entry name" value="Amino acid/polyamine transporter I"/>
    <property type="match status" value="1"/>
</dbReference>
<evidence type="ECO:0000256" key="3">
    <source>
        <dbReference type="ARBA" id="ARBA00010593"/>
    </source>
</evidence>
<evidence type="ECO:0000256" key="2">
    <source>
        <dbReference type="ARBA" id="ARBA00006983"/>
    </source>
</evidence>
<protein>
    <recommendedName>
        <fullName evidence="14">Amino acid permease/ SLC12A domain-containing protein</fullName>
    </recommendedName>
</protein>
<feature type="region of interest" description="Disordered" evidence="8">
    <location>
        <begin position="660"/>
        <end position="685"/>
    </location>
</feature>
<dbReference type="GO" id="GO:0034486">
    <property type="term" value="P:vacuolar transmembrane transport"/>
    <property type="evidence" value="ECO:0007669"/>
    <property type="project" value="EnsemblFungi"/>
</dbReference>
<feature type="transmembrane region" description="Helical" evidence="9">
    <location>
        <begin position="268"/>
        <end position="289"/>
    </location>
</feature>
<evidence type="ECO:0000259" key="10">
    <source>
        <dbReference type="Pfam" id="PF00324"/>
    </source>
</evidence>
<comment type="similarity">
    <text evidence="2">Belongs to the amino acid-polyamine-organocation (APC) superfamily. YAT (TC 2.A.3.10) family.</text>
</comment>
<proteinExistence type="inferred from homology"/>
<dbReference type="OrthoDB" id="2020542at2759"/>
<evidence type="ECO:0000313" key="12">
    <source>
        <dbReference type="EMBL" id="ODQ78912.1"/>
    </source>
</evidence>
<dbReference type="GO" id="GO:0055075">
    <property type="term" value="P:potassium ion homeostasis"/>
    <property type="evidence" value="ECO:0007669"/>
    <property type="project" value="EnsemblFungi"/>
</dbReference>
<feature type="region of interest" description="Disordered" evidence="8">
    <location>
        <begin position="940"/>
        <end position="999"/>
    </location>
</feature>
<sequence length="1190" mass="130004">MSVSWDTLSECDALLPVHSSPGVSLKASAGLSALPRASSEVEAKLGTFPGVFIPTALNVLSILMFLRFGFIIGQMGVVGTLLLLVLSYAINLLTTLSISAIATNGTVRGGGAYYMISRSLGAEFGGSIGIVFYVGQVLNSALNVVGLIEPIMVNFNSVSGVFGHVLEEGYWQTFIYATIMLAICTIVALTGAGLVSKAGTFLFIVLFISTMSVPVSTLFVKPFSVPEYGLTYSGPSWANLQANLFPKFTSGAAGSVKPPGEFETVQSLFGIFFPATAGIFAGASMSGDLRKPSKSIPKGTLWGLLLTFCCYAVVIVSVGAAVPRELLHRDVQVLQTINLSGVIVILGELSTSLFSVIVGIVGAAYVLLAISQDAILPGLSYFRRGPRTCILFTWMLTQLCLFADVNQIATFITMAFLMTFIVTNLACFLLKIASAPNFRPSFKYFSSKTAFLGGLLAVIAMFIVDGLSASLVIVFLSFLFLLIHYTCPPKPWGDVSQSLIYHQVRKYLLRLRQDNVKYWRPQILLLVDDPRTCWNLIQFCNHLKKGGLYILGHVIVTDKFQANYRELMAQKSAWVTLRDVSRIKAFVQIGLGPTLQWGIRNVFLGSGLGGMKPNIVVLGFYDLGNYHRKRGVTVEGVFESSGLGYYEQMKHMTLEIPQAQARRPAGAKSASSQGSAGAGPLPTDSCRREKRVSIMQWVQIVEDLIVMEANVAVAKGFPRLQLPNDSVSPRYIDLYPIQMSSIETLDNGRSILSTNFDTYTLILQLGAILHTVPEWKRTHTLRIIVFVEWLEEVAEEKVRLANLLESLRIKAEVKVLCFNSGEFGVYNVILKGGVGPESVRINRVLAAEDWWANLTRARKYVAQPGASMRVPVLALATHAATKFAAPIKAKRRYTLSTMQDRGAMAFSMKTNSFIPNHVLGAFDPDEAYYEGGSEVSSIYEPKRNASKKQTKKEDLSVSPKTDLKYLRPNASADVRDADSHAPGTSQKRSGSFSSASSRPDLDFASKLRKALNHPTSQKASPRPSGATTPRLKPNFSSVKIPEAAINEASEGSQPSIYFVEETKSYGALDKSKSALRNMRNPSHIFELDDSDSSSGEEDVHTRRDELQEELAMLSFNDIPARGQHLILNDLMKRTSGDADVIFSTLPPPVIGTHLDEAAALEYVENIQIWCEDIPPVMLVNAQTVTVTTAL</sequence>
<organism evidence="12 13">
    <name type="scientific">Babjeviella inositovora NRRL Y-12698</name>
    <dbReference type="NCBI Taxonomy" id="984486"/>
    <lineage>
        <taxon>Eukaryota</taxon>
        <taxon>Fungi</taxon>
        <taxon>Dikarya</taxon>
        <taxon>Ascomycota</taxon>
        <taxon>Saccharomycotina</taxon>
        <taxon>Pichiomycetes</taxon>
        <taxon>Serinales incertae sedis</taxon>
        <taxon>Babjeviella</taxon>
    </lineage>
</organism>
<keyword evidence="4" id="KW-0813">Transport</keyword>
<evidence type="ECO:0000256" key="8">
    <source>
        <dbReference type="SAM" id="MobiDB-lite"/>
    </source>
</evidence>
<feature type="transmembrane region" description="Helical" evidence="9">
    <location>
        <begin position="301"/>
        <end position="322"/>
    </location>
</feature>
<dbReference type="RefSeq" id="XP_018984240.1">
    <property type="nucleotide sequence ID" value="XM_019129422.1"/>
</dbReference>
<dbReference type="InterPro" id="IPR004842">
    <property type="entry name" value="SLC12A_fam"/>
</dbReference>
<feature type="transmembrane region" description="Helical" evidence="9">
    <location>
        <begin position="411"/>
        <end position="430"/>
    </location>
</feature>
<feature type="transmembrane region" description="Helical" evidence="9">
    <location>
        <begin position="77"/>
        <end position="101"/>
    </location>
</feature>
<dbReference type="GO" id="GO:1990816">
    <property type="term" value="C:vacuole-mitochondrion membrane contact site"/>
    <property type="evidence" value="ECO:0007669"/>
    <property type="project" value="EnsemblFungi"/>
</dbReference>
<keyword evidence="7 9" id="KW-0472">Membrane</keyword>
<evidence type="ECO:0000256" key="4">
    <source>
        <dbReference type="ARBA" id="ARBA00022448"/>
    </source>
</evidence>
<dbReference type="STRING" id="984486.A0A1E3QPB2"/>
<feature type="transmembrane region" description="Helical" evidence="9">
    <location>
        <begin position="141"/>
        <end position="162"/>
    </location>
</feature>
<feature type="domain" description="SLC12A transporter C-terminal" evidence="11">
    <location>
        <begin position="536"/>
        <end position="620"/>
    </location>
</feature>
<name>A0A1E3QPB2_9ASCO</name>
<dbReference type="EMBL" id="KV454434">
    <property type="protein sequence ID" value="ODQ78912.1"/>
    <property type="molecule type" value="Genomic_DNA"/>
</dbReference>
<evidence type="ECO:0000256" key="7">
    <source>
        <dbReference type="ARBA" id="ARBA00023136"/>
    </source>
</evidence>
<feature type="compositionally biased region" description="Basic and acidic residues" evidence="8">
    <location>
        <begin position="951"/>
        <end position="965"/>
    </location>
</feature>
<feature type="transmembrane region" description="Helical" evidence="9">
    <location>
        <begin position="51"/>
        <end position="70"/>
    </location>
</feature>
<dbReference type="Pfam" id="PF00324">
    <property type="entry name" value="AA_permease"/>
    <property type="match status" value="1"/>
</dbReference>
<comment type="subcellular location">
    <subcellularLocation>
        <location evidence="1">Membrane</location>
        <topology evidence="1">Multi-pass membrane protein</topology>
    </subcellularLocation>
</comment>
<dbReference type="FunFam" id="1.20.1740.10:FF:000013">
    <property type="entry name" value="Solute carrier family 12 member"/>
    <property type="match status" value="1"/>
</dbReference>
<feature type="transmembrane region" description="Helical" evidence="9">
    <location>
        <begin position="450"/>
        <end position="483"/>
    </location>
</feature>
<evidence type="ECO:0000256" key="9">
    <source>
        <dbReference type="SAM" id="Phobius"/>
    </source>
</evidence>
<feature type="region of interest" description="Disordered" evidence="8">
    <location>
        <begin position="1083"/>
        <end position="1102"/>
    </location>
</feature>
<feature type="region of interest" description="Disordered" evidence="8">
    <location>
        <begin position="1012"/>
        <end position="1035"/>
    </location>
</feature>
<dbReference type="GO" id="GO:0015379">
    <property type="term" value="F:potassium:chloride symporter activity"/>
    <property type="evidence" value="ECO:0007669"/>
    <property type="project" value="EnsemblFungi"/>
</dbReference>
<feature type="compositionally biased region" description="Low complexity" evidence="8">
    <location>
        <begin position="666"/>
        <end position="679"/>
    </location>
</feature>
<dbReference type="PANTHER" id="PTHR11827:SF72">
    <property type="entry name" value="GH08340P"/>
    <property type="match status" value="1"/>
</dbReference>
<dbReference type="Proteomes" id="UP000094336">
    <property type="component" value="Unassembled WGS sequence"/>
</dbReference>
<evidence type="ECO:0008006" key="14">
    <source>
        <dbReference type="Google" id="ProtNLM"/>
    </source>
</evidence>
<dbReference type="InterPro" id="IPR018491">
    <property type="entry name" value="SLC12_C"/>
</dbReference>
<evidence type="ECO:0000313" key="13">
    <source>
        <dbReference type="Proteomes" id="UP000094336"/>
    </source>
</evidence>
<feature type="transmembrane region" description="Helical" evidence="9">
    <location>
        <begin position="113"/>
        <end position="134"/>
    </location>
</feature>
<feature type="compositionally biased region" description="Low complexity" evidence="8">
    <location>
        <begin position="985"/>
        <end position="997"/>
    </location>
</feature>
<feature type="transmembrane region" description="Helical" evidence="9">
    <location>
        <begin position="174"/>
        <end position="194"/>
    </location>
</feature>
<dbReference type="AlphaFoldDB" id="A0A1E3QPB2"/>
<comment type="similarity">
    <text evidence="3">Belongs to the SLC12A transporter family.</text>
</comment>
<dbReference type="Pfam" id="PF03522">
    <property type="entry name" value="SLC12"/>
    <property type="match status" value="1"/>
</dbReference>
<reference evidence="13" key="1">
    <citation type="submission" date="2016-05" db="EMBL/GenBank/DDBJ databases">
        <title>Comparative genomics of biotechnologically important yeasts.</title>
        <authorList>
            <consortium name="DOE Joint Genome Institute"/>
            <person name="Riley R."/>
            <person name="Haridas S."/>
            <person name="Wolfe K.H."/>
            <person name="Lopes M.R."/>
            <person name="Hittinger C.T."/>
            <person name="Goker M."/>
            <person name="Salamov A."/>
            <person name="Wisecaver J."/>
            <person name="Long T.M."/>
            <person name="Aerts A.L."/>
            <person name="Barry K."/>
            <person name="Choi C."/>
            <person name="Clum A."/>
            <person name="Coughlan A.Y."/>
            <person name="Deshpande S."/>
            <person name="Douglass A.P."/>
            <person name="Hanson S.J."/>
            <person name="Klenk H.-P."/>
            <person name="Labutti K."/>
            <person name="Lapidus A."/>
            <person name="Lindquist E."/>
            <person name="Lipzen A."/>
            <person name="Meier-Kolthoff J.P."/>
            <person name="Ohm R.A."/>
            <person name="Otillar R.P."/>
            <person name="Pangilinan J."/>
            <person name="Peng Y."/>
            <person name="Rokas A."/>
            <person name="Rosa C.A."/>
            <person name="Scheuner C."/>
            <person name="Sibirny A.A."/>
            <person name="Slot J.C."/>
            <person name="Stielow J.B."/>
            <person name="Sun H."/>
            <person name="Kurtzman C.P."/>
            <person name="Blackwell M."/>
            <person name="Grigoriev I.V."/>
            <person name="Jeffries T.W."/>
        </authorList>
    </citation>
    <scope>NUCLEOTIDE SEQUENCE [LARGE SCALE GENOMIC DNA]</scope>
    <source>
        <strain evidence="13">NRRL Y-12698</strain>
    </source>
</reference>
<evidence type="ECO:0000256" key="6">
    <source>
        <dbReference type="ARBA" id="ARBA00022989"/>
    </source>
</evidence>
<dbReference type="GO" id="GO:0006884">
    <property type="term" value="P:cell volume homeostasis"/>
    <property type="evidence" value="ECO:0007669"/>
    <property type="project" value="TreeGrafter"/>
</dbReference>
<keyword evidence="6 9" id="KW-1133">Transmembrane helix</keyword>
<evidence type="ECO:0000259" key="11">
    <source>
        <dbReference type="Pfam" id="PF03522"/>
    </source>
</evidence>
<feature type="compositionally biased region" description="Acidic residues" evidence="8">
    <location>
        <begin position="1087"/>
        <end position="1096"/>
    </location>
</feature>
<evidence type="ECO:0000256" key="1">
    <source>
        <dbReference type="ARBA" id="ARBA00004141"/>
    </source>
</evidence>
<dbReference type="GeneID" id="30147275"/>
<dbReference type="InterPro" id="IPR004841">
    <property type="entry name" value="AA-permease/SLC12A_dom"/>
</dbReference>
<dbReference type="PANTHER" id="PTHR11827">
    <property type="entry name" value="SOLUTE CARRIER FAMILY 12, CATION COTRANSPORTERS"/>
    <property type="match status" value="1"/>
</dbReference>
<dbReference type="GO" id="GO:0055064">
    <property type="term" value="P:chloride ion homeostasis"/>
    <property type="evidence" value="ECO:0007669"/>
    <property type="project" value="TreeGrafter"/>
</dbReference>
<evidence type="ECO:0000256" key="5">
    <source>
        <dbReference type="ARBA" id="ARBA00022692"/>
    </source>
</evidence>
<keyword evidence="5 9" id="KW-0812">Transmembrane</keyword>
<feature type="transmembrane region" description="Helical" evidence="9">
    <location>
        <begin position="342"/>
        <end position="368"/>
    </location>
</feature>